<dbReference type="InterPro" id="IPR000297">
    <property type="entry name" value="PPIase_PpiC"/>
</dbReference>
<dbReference type="PANTHER" id="PTHR47245">
    <property type="entry name" value="PEPTIDYLPROLYL ISOMERASE"/>
    <property type="match status" value="1"/>
</dbReference>
<dbReference type="Pfam" id="PF13616">
    <property type="entry name" value="Rotamase_3"/>
    <property type="match status" value="1"/>
</dbReference>
<dbReference type="PROSITE" id="PS51257">
    <property type="entry name" value="PROKAR_LIPOPROTEIN"/>
    <property type="match status" value="1"/>
</dbReference>
<dbReference type="Pfam" id="PF13624">
    <property type="entry name" value="SurA_N_3"/>
    <property type="match status" value="1"/>
</dbReference>
<dbReference type="Gene3D" id="3.10.50.40">
    <property type="match status" value="1"/>
</dbReference>
<keyword evidence="1 5" id="KW-0413">Isomerase</keyword>
<feature type="compositionally biased region" description="Basic and acidic residues" evidence="2">
    <location>
        <begin position="327"/>
        <end position="337"/>
    </location>
</feature>
<keyword evidence="3" id="KW-0732">Signal</keyword>
<dbReference type="Proteomes" id="UP000255517">
    <property type="component" value="Unassembled WGS sequence"/>
</dbReference>
<evidence type="ECO:0000313" key="5">
    <source>
        <dbReference type="EMBL" id="SUB56340.1"/>
    </source>
</evidence>
<name>A0A379C261_9FIRM</name>
<dbReference type="InterPro" id="IPR050245">
    <property type="entry name" value="PrsA_foldase"/>
</dbReference>
<keyword evidence="1" id="KW-0697">Rotamase</keyword>
<dbReference type="GO" id="GO:0003755">
    <property type="term" value="F:peptidyl-prolyl cis-trans isomerase activity"/>
    <property type="evidence" value="ECO:0007669"/>
    <property type="project" value="UniProtKB-KW"/>
</dbReference>
<sequence length="375" mass="42204">MFLKKFTVAVLSGLMLVSLSACGKGPEGVAAKVNDVEIPMEDFYKSYAIRRNQYVANAGGDESVLEGPIDPTGKQSKLTVDQYLKDITIKDLTETEIIKQDAAANNIKVEDSEIQKILDQYKAQLGGDEQFKAYLDSLGIPLDYLKEVLKNQTLVGKYTQEKYKNIKVTDDDVKKYYDEHKDDFFKAKASHILVDDLKKANEIKNEIDKGAKFEEMAKKESKDTGSATNGGDLGEFTNGQMVQSFNDAIKKMEKGEISDPIKSDFGFHIIKLKERKPRTFDEVKDEIKSKLTQEKYEKAIKEVVSKAKVKKYVKAEDEIKIPDEFKNYGKVKQDATKENSQASEGANKETNAQEKNAEKNQNKGNNKASQEKKSK</sequence>
<dbReference type="EMBL" id="UGSZ01000001">
    <property type="protein sequence ID" value="SUB56340.1"/>
    <property type="molecule type" value="Genomic_DNA"/>
</dbReference>
<feature type="compositionally biased region" description="Polar residues" evidence="2">
    <location>
        <begin position="338"/>
        <end position="350"/>
    </location>
</feature>
<dbReference type="RefSeq" id="WP_019034233.1">
    <property type="nucleotide sequence ID" value="NZ_UGSZ01000001.1"/>
</dbReference>
<accession>A0A379C261</accession>
<feature type="chain" id="PRO_5038776730" evidence="3">
    <location>
        <begin position="24"/>
        <end position="375"/>
    </location>
</feature>
<feature type="signal peptide" evidence="3">
    <location>
        <begin position="1"/>
        <end position="23"/>
    </location>
</feature>
<evidence type="ECO:0000256" key="2">
    <source>
        <dbReference type="SAM" id="MobiDB-lite"/>
    </source>
</evidence>
<gene>
    <name evidence="5" type="primary">prsA</name>
    <name evidence="5" type="ORF">NCTC13149_00110</name>
</gene>
<evidence type="ECO:0000259" key="4">
    <source>
        <dbReference type="PROSITE" id="PS50198"/>
    </source>
</evidence>
<dbReference type="AlphaFoldDB" id="A0A379C261"/>
<dbReference type="InterPro" id="IPR046357">
    <property type="entry name" value="PPIase_dom_sf"/>
</dbReference>
<evidence type="ECO:0000313" key="6">
    <source>
        <dbReference type="Proteomes" id="UP000255517"/>
    </source>
</evidence>
<dbReference type="PROSITE" id="PS50198">
    <property type="entry name" value="PPIC_PPIASE_2"/>
    <property type="match status" value="1"/>
</dbReference>
<dbReference type="PANTHER" id="PTHR47245:SF2">
    <property type="entry name" value="PEPTIDYL-PROLYL CIS-TRANS ISOMERASE HP_0175-RELATED"/>
    <property type="match status" value="1"/>
</dbReference>
<dbReference type="STRING" id="1122949.GCA_000378725_00181"/>
<protein>
    <submittedName>
        <fullName evidence="5">Foldase protein prsA</fullName>
        <ecNumber evidence="5">5.2.1.8</ecNumber>
    </submittedName>
</protein>
<dbReference type="Gene3D" id="1.10.4030.10">
    <property type="entry name" value="Porin chaperone SurA, peptide-binding domain"/>
    <property type="match status" value="1"/>
</dbReference>
<dbReference type="SUPFAM" id="SSF109998">
    <property type="entry name" value="Triger factor/SurA peptide-binding domain-like"/>
    <property type="match status" value="1"/>
</dbReference>
<evidence type="ECO:0000256" key="3">
    <source>
        <dbReference type="SAM" id="SignalP"/>
    </source>
</evidence>
<feature type="region of interest" description="Disordered" evidence="2">
    <location>
        <begin position="327"/>
        <end position="375"/>
    </location>
</feature>
<feature type="compositionally biased region" description="Basic and acidic residues" evidence="2">
    <location>
        <begin position="351"/>
        <end position="361"/>
    </location>
</feature>
<dbReference type="SUPFAM" id="SSF54534">
    <property type="entry name" value="FKBP-like"/>
    <property type="match status" value="1"/>
</dbReference>
<dbReference type="EC" id="5.2.1.8" evidence="5"/>
<proteinExistence type="predicted"/>
<reference evidence="5 6" key="1">
    <citation type="submission" date="2018-06" db="EMBL/GenBank/DDBJ databases">
        <authorList>
            <consortium name="Pathogen Informatics"/>
            <person name="Doyle S."/>
        </authorList>
    </citation>
    <scope>NUCLEOTIDE SEQUENCE [LARGE SCALE GENOMIC DNA]</scope>
    <source>
        <strain evidence="5 6">NCTC13149</strain>
    </source>
</reference>
<dbReference type="OrthoDB" id="14196at2"/>
<evidence type="ECO:0000256" key="1">
    <source>
        <dbReference type="PROSITE-ProRule" id="PRU00278"/>
    </source>
</evidence>
<feature type="domain" description="PpiC" evidence="4">
    <location>
        <begin position="186"/>
        <end position="274"/>
    </location>
</feature>
<organism evidence="5 6">
    <name type="scientific">Peptoniphilus lacrimalis</name>
    <dbReference type="NCBI Taxonomy" id="33031"/>
    <lineage>
        <taxon>Bacteria</taxon>
        <taxon>Bacillati</taxon>
        <taxon>Bacillota</taxon>
        <taxon>Tissierellia</taxon>
        <taxon>Tissierellales</taxon>
        <taxon>Peptoniphilaceae</taxon>
        <taxon>Peptoniphilus</taxon>
    </lineage>
</organism>
<dbReference type="InterPro" id="IPR027304">
    <property type="entry name" value="Trigger_fact/SurA_dom_sf"/>
</dbReference>